<dbReference type="InterPro" id="IPR006674">
    <property type="entry name" value="HD_domain"/>
</dbReference>
<dbReference type="Proteomes" id="UP000727962">
    <property type="component" value="Unassembled WGS sequence"/>
</dbReference>
<dbReference type="SUPFAM" id="SSF52172">
    <property type="entry name" value="CheY-like"/>
    <property type="match status" value="1"/>
</dbReference>
<organism evidence="5 6">
    <name type="scientific">Fimbriimonas ginsengisoli</name>
    <dbReference type="NCBI Taxonomy" id="1005039"/>
    <lineage>
        <taxon>Bacteria</taxon>
        <taxon>Bacillati</taxon>
        <taxon>Armatimonadota</taxon>
        <taxon>Fimbriimonadia</taxon>
        <taxon>Fimbriimonadales</taxon>
        <taxon>Fimbriimonadaceae</taxon>
        <taxon>Fimbriimonas</taxon>
    </lineage>
</organism>
<accession>A0A931PV58</accession>
<proteinExistence type="predicted"/>
<name>A0A931PV58_FIMGI</name>
<sequence>MRPSENTFPNARILVIDDNAENVRLVQRFLEWAGYLNVKVMTDSAAALVTVKSYGPDIVLLDLHMPKPDGFEILAHLRGDESAYRSIPVLVLTADVSGEARAKALEAGASDFLTKPGEAQEILLRVRNFLETRRLHLEVEKNVEQLEVRVEVRTAELSTARREALESLARIAEFRDDETGQHTQRVGELSERIARALGESEEFIDELRLAAPLHDVGKVGLSDAILLKPGKYTKEETQAMRAHTTIGAEIFARSESPLMSLARDIALYHHERWDGKGYPSGLAGEAIPLAARIVSVADVYDALTHERPYKEAWSHEQAVDEMVFHSGKQFDPRVLEGFLTAIYTERRRLAA</sequence>
<dbReference type="InterPro" id="IPR003607">
    <property type="entry name" value="HD/PDEase_dom"/>
</dbReference>
<protein>
    <submittedName>
        <fullName evidence="5">HD domain-containing protein</fullName>
    </submittedName>
</protein>
<comment type="caution">
    <text evidence="5">The sequence shown here is derived from an EMBL/GenBank/DDBJ whole genome shotgun (WGS) entry which is preliminary data.</text>
</comment>
<dbReference type="InterPro" id="IPR011006">
    <property type="entry name" value="CheY-like_superfamily"/>
</dbReference>
<dbReference type="SMART" id="SM00471">
    <property type="entry name" value="HDc"/>
    <property type="match status" value="1"/>
</dbReference>
<dbReference type="GO" id="GO:0000160">
    <property type="term" value="P:phosphorelay signal transduction system"/>
    <property type="evidence" value="ECO:0007669"/>
    <property type="project" value="InterPro"/>
</dbReference>
<dbReference type="Gene3D" id="1.10.3210.10">
    <property type="entry name" value="Hypothetical protein af1432"/>
    <property type="match status" value="1"/>
</dbReference>
<reference evidence="5" key="1">
    <citation type="submission" date="2020-07" db="EMBL/GenBank/DDBJ databases">
        <title>Huge and variable diversity of episymbiotic CPR bacteria and DPANN archaea in groundwater ecosystems.</title>
        <authorList>
            <person name="He C.Y."/>
            <person name="Keren R."/>
            <person name="Whittaker M."/>
            <person name="Farag I.F."/>
            <person name="Doudna J."/>
            <person name="Cate J.H.D."/>
            <person name="Banfield J.F."/>
        </authorList>
    </citation>
    <scope>NUCLEOTIDE SEQUENCE</scope>
    <source>
        <strain evidence="5">NC_groundwater_17_Pr7_B-0.1um_64_12</strain>
    </source>
</reference>
<evidence type="ECO:0000313" key="5">
    <source>
        <dbReference type="EMBL" id="MBI1755910.1"/>
    </source>
</evidence>
<dbReference type="InterPro" id="IPR037522">
    <property type="entry name" value="HD_GYP_dom"/>
</dbReference>
<feature type="domain" description="Response regulatory" evidence="2">
    <location>
        <begin position="12"/>
        <end position="130"/>
    </location>
</feature>
<feature type="domain" description="HD-GYP" evidence="4">
    <location>
        <begin position="157"/>
        <end position="351"/>
    </location>
</feature>
<dbReference type="SUPFAM" id="SSF109604">
    <property type="entry name" value="HD-domain/PDEase-like"/>
    <property type="match status" value="1"/>
</dbReference>
<dbReference type="CDD" id="cd00077">
    <property type="entry name" value="HDc"/>
    <property type="match status" value="1"/>
</dbReference>
<dbReference type="AlphaFoldDB" id="A0A931PV58"/>
<dbReference type="Pfam" id="PF13487">
    <property type="entry name" value="HD_5"/>
    <property type="match status" value="1"/>
</dbReference>
<dbReference type="PROSITE" id="PS51831">
    <property type="entry name" value="HD"/>
    <property type="match status" value="1"/>
</dbReference>
<feature type="domain" description="HD" evidence="3">
    <location>
        <begin position="179"/>
        <end position="303"/>
    </location>
</feature>
<evidence type="ECO:0000256" key="1">
    <source>
        <dbReference type="PROSITE-ProRule" id="PRU00169"/>
    </source>
</evidence>
<gene>
    <name evidence="5" type="ORF">HYR64_02240</name>
</gene>
<evidence type="ECO:0000313" key="6">
    <source>
        <dbReference type="Proteomes" id="UP000727962"/>
    </source>
</evidence>
<evidence type="ECO:0000259" key="2">
    <source>
        <dbReference type="PROSITE" id="PS50110"/>
    </source>
</evidence>
<dbReference type="PROSITE" id="PS51832">
    <property type="entry name" value="HD_GYP"/>
    <property type="match status" value="1"/>
</dbReference>
<dbReference type="InterPro" id="IPR001789">
    <property type="entry name" value="Sig_transdc_resp-reg_receiver"/>
</dbReference>
<keyword evidence="1" id="KW-0597">Phosphoprotein</keyword>
<dbReference type="PANTHER" id="PTHR45228">
    <property type="entry name" value="CYCLIC DI-GMP PHOSPHODIESTERASE TM_0186-RELATED"/>
    <property type="match status" value="1"/>
</dbReference>
<evidence type="ECO:0000259" key="4">
    <source>
        <dbReference type="PROSITE" id="PS51832"/>
    </source>
</evidence>
<dbReference type="EMBL" id="JACOSL010000015">
    <property type="protein sequence ID" value="MBI1755910.1"/>
    <property type="molecule type" value="Genomic_DNA"/>
</dbReference>
<dbReference type="Gene3D" id="3.40.50.2300">
    <property type="match status" value="1"/>
</dbReference>
<dbReference type="Pfam" id="PF00072">
    <property type="entry name" value="Response_reg"/>
    <property type="match status" value="1"/>
</dbReference>
<evidence type="ECO:0000259" key="3">
    <source>
        <dbReference type="PROSITE" id="PS51831"/>
    </source>
</evidence>
<dbReference type="SMART" id="SM00448">
    <property type="entry name" value="REC"/>
    <property type="match status" value="1"/>
</dbReference>
<dbReference type="PROSITE" id="PS50110">
    <property type="entry name" value="RESPONSE_REGULATORY"/>
    <property type="match status" value="1"/>
</dbReference>
<dbReference type="InterPro" id="IPR052020">
    <property type="entry name" value="Cyclic_di-GMP/3'3'-cGAMP_PDE"/>
</dbReference>
<feature type="modified residue" description="4-aspartylphosphate" evidence="1">
    <location>
        <position position="62"/>
    </location>
</feature>